<evidence type="ECO:0000256" key="1">
    <source>
        <dbReference type="ARBA" id="ARBA00004141"/>
    </source>
</evidence>
<reference evidence="7 8" key="3">
    <citation type="journal article" date="2015" name="Genome Announc.">
        <title>Draft Genome Sequence of the Archiascomycetous Yeast Saitoella complicata.</title>
        <authorList>
            <person name="Yamauchi K."/>
            <person name="Kondo S."/>
            <person name="Hamamoto M."/>
            <person name="Takahashi Y."/>
            <person name="Ogura Y."/>
            <person name="Hayashi T."/>
            <person name="Nishida H."/>
        </authorList>
    </citation>
    <scope>NUCLEOTIDE SEQUENCE [LARGE SCALE GENOMIC DNA]</scope>
    <source>
        <strain evidence="7 8">NRRL Y-17804</strain>
    </source>
</reference>
<keyword evidence="2 6" id="KW-0812">Transmembrane</keyword>
<evidence type="ECO:0000313" key="8">
    <source>
        <dbReference type="Proteomes" id="UP000033140"/>
    </source>
</evidence>
<dbReference type="OMA" id="HVVDCAH"/>
<feature type="region of interest" description="Disordered" evidence="5">
    <location>
        <begin position="217"/>
        <end position="268"/>
    </location>
</feature>
<dbReference type="Pfam" id="PF02535">
    <property type="entry name" value="Zip"/>
    <property type="match status" value="2"/>
</dbReference>
<name>A0A0E9NLX2_SAICN</name>
<feature type="transmembrane region" description="Helical" evidence="6">
    <location>
        <begin position="341"/>
        <end position="362"/>
    </location>
</feature>
<reference evidence="7 8" key="1">
    <citation type="journal article" date="2011" name="J. Gen. Appl. Microbiol.">
        <title>Draft genome sequencing of the enigmatic yeast Saitoella complicata.</title>
        <authorList>
            <person name="Nishida H."/>
            <person name="Hamamoto M."/>
            <person name="Sugiyama J."/>
        </authorList>
    </citation>
    <scope>NUCLEOTIDE SEQUENCE [LARGE SCALE GENOMIC DNA]</scope>
    <source>
        <strain evidence="7 8">NRRL Y-17804</strain>
    </source>
</reference>
<dbReference type="PANTHER" id="PTHR11040">
    <property type="entry name" value="ZINC/IRON TRANSPORTER"/>
    <property type="match status" value="1"/>
</dbReference>
<evidence type="ECO:0000256" key="3">
    <source>
        <dbReference type="ARBA" id="ARBA00022989"/>
    </source>
</evidence>
<feature type="transmembrane region" description="Helical" evidence="6">
    <location>
        <begin position="51"/>
        <end position="68"/>
    </location>
</feature>
<evidence type="ECO:0000313" key="7">
    <source>
        <dbReference type="EMBL" id="GAO50854.1"/>
    </source>
</evidence>
<feature type="transmembrane region" description="Helical" evidence="6">
    <location>
        <begin position="12"/>
        <end position="30"/>
    </location>
</feature>
<protein>
    <recommendedName>
        <fullName evidence="9">Zinc/iron permease</fullName>
    </recommendedName>
</protein>
<feature type="compositionally biased region" description="Basic and acidic residues" evidence="5">
    <location>
        <begin position="217"/>
        <end position="228"/>
    </location>
</feature>
<feature type="compositionally biased region" description="Basic and acidic residues" evidence="5">
    <location>
        <begin position="244"/>
        <end position="261"/>
    </location>
</feature>
<evidence type="ECO:0008006" key="9">
    <source>
        <dbReference type="Google" id="ProtNLM"/>
    </source>
</evidence>
<dbReference type="InterPro" id="IPR003689">
    <property type="entry name" value="ZIP"/>
</dbReference>
<dbReference type="Proteomes" id="UP000033140">
    <property type="component" value="Unassembled WGS sequence"/>
</dbReference>
<comment type="subcellular location">
    <subcellularLocation>
        <location evidence="1">Membrane</location>
        <topology evidence="1">Multi-pass membrane protein</topology>
    </subcellularLocation>
</comment>
<feature type="transmembrane region" description="Helical" evidence="6">
    <location>
        <begin position="374"/>
        <end position="396"/>
    </location>
</feature>
<dbReference type="EMBL" id="BACD03000038">
    <property type="protein sequence ID" value="GAO50854.1"/>
    <property type="molecule type" value="Genomic_DNA"/>
</dbReference>
<evidence type="ECO:0000256" key="6">
    <source>
        <dbReference type="SAM" id="Phobius"/>
    </source>
</evidence>
<dbReference type="STRING" id="698492.A0A0E9NLX2"/>
<keyword evidence="3 6" id="KW-1133">Transmembrane helix</keyword>
<dbReference type="AlphaFoldDB" id="A0A0E9NLX2"/>
<sequence length="429" mass="46634">MPLSDEDLQGWILACASGVACIVGASVIFSDILIRRLPGRHDFDIKTDKKFLVGSLSLGSGVLLYSAFFKMMPEAKGWLESGMSKKAAGWMLQGSFIAGVFVCMVLNAIVHALTPHSIIHCGDHDVHEDSAGGALSETGDTLAPLPSHHHNHSQDDYFAHNHNHHHDSERRPLLNRASTRSIGSMRCAEESDPIRPSLCAGYSNPCFTRLHNGTCDCRRQASSPDRKALHPKTRRRQYSSDLEDMVHSDAEHSHHHEESHGHEHHHHVPEPHKAMMAIGIQTAIAISLHKLPEGIVTFVTSHADRKLGFAVFLALAIHNLAEGFTIAFPLYIALNSRLKAFGAAILLGACSQPLGALIGYLWTSSYEPSPAQDVVYGVLFSSTAGFMSVIAIHSMLPQAIRNDQSSMSTSVFFFMGVALIGGSYAIAGS</sequence>
<organism evidence="7 8">
    <name type="scientific">Saitoella complicata (strain BCRC 22490 / CBS 7301 / JCM 7358 / NBRC 10748 / NRRL Y-17804)</name>
    <dbReference type="NCBI Taxonomy" id="698492"/>
    <lineage>
        <taxon>Eukaryota</taxon>
        <taxon>Fungi</taxon>
        <taxon>Dikarya</taxon>
        <taxon>Ascomycota</taxon>
        <taxon>Taphrinomycotina</taxon>
        <taxon>Taphrinomycotina incertae sedis</taxon>
        <taxon>Saitoella</taxon>
    </lineage>
</organism>
<evidence type="ECO:0000256" key="5">
    <source>
        <dbReference type="SAM" id="MobiDB-lite"/>
    </source>
</evidence>
<feature type="transmembrane region" description="Helical" evidence="6">
    <location>
        <begin position="408"/>
        <end position="427"/>
    </location>
</feature>
<dbReference type="GO" id="GO:0005385">
    <property type="term" value="F:zinc ion transmembrane transporter activity"/>
    <property type="evidence" value="ECO:0007669"/>
    <property type="project" value="TreeGrafter"/>
</dbReference>
<comment type="caution">
    <text evidence="7">The sequence shown here is derived from an EMBL/GenBank/DDBJ whole genome shotgun (WGS) entry which is preliminary data.</text>
</comment>
<dbReference type="GO" id="GO:0016020">
    <property type="term" value="C:membrane"/>
    <property type="evidence" value="ECO:0007669"/>
    <property type="project" value="UniProtKB-SubCell"/>
</dbReference>
<feature type="region of interest" description="Disordered" evidence="5">
    <location>
        <begin position="130"/>
        <end position="171"/>
    </location>
</feature>
<proteinExistence type="predicted"/>
<gene>
    <name evidence="7" type="ORF">G7K_4973-t1</name>
</gene>
<accession>A0A0E9NLX2</accession>
<keyword evidence="8" id="KW-1185">Reference proteome</keyword>
<feature type="transmembrane region" description="Helical" evidence="6">
    <location>
        <begin position="88"/>
        <end position="110"/>
    </location>
</feature>
<keyword evidence="4 6" id="KW-0472">Membrane</keyword>
<dbReference type="PANTHER" id="PTHR11040:SF210">
    <property type="entry name" value="ZINC-REGULATED TRANSPORTER 3"/>
    <property type="match status" value="1"/>
</dbReference>
<evidence type="ECO:0000256" key="4">
    <source>
        <dbReference type="ARBA" id="ARBA00023136"/>
    </source>
</evidence>
<reference evidence="7 8" key="2">
    <citation type="journal article" date="2014" name="J. Gen. Appl. Microbiol.">
        <title>The early diverging ascomycetous budding yeast Saitoella complicata has three histone deacetylases belonging to the Clr6, Hos2, and Rpd3 lineages.</title>
        <authorList>
            <person name="Nishida H."/>
            <person name="Matsumoto T."/>
            <person name="Kondo S."/>
            <person name="Hamamoto M."/>
            <person name="Yoshikawa H."/>
        </authorList>
    </citation>
    <scope>NUCLEOTIDE SEQUENCE [LARGE SCALE GENOMIC DNA]</scope>
    <source>
        <strain evidence="7 8">NRRL Y-17804</strain>
    </source>
</reference>
<feature type="transmembrane region" description="Helical" evidence="6">
    <location>
        <begin position="311"/>
        <end position="334"/>
    </location>
</feature>
<evidence type="ECO:0000256" key="2">
    <source>
        <dbReference type="ARBA" id="ARBA00022692"/>
    </source>
</evidence>